<evidence type="ECO:0000256" key="1">
    <source>
        <dbReference type="ARBA" id="ARBA00010552"/>
    </source>
</evidence>
<keyword evidence="7" id="KW-1185">Reference proteome</keyword>
<dbReference type="GO" id="GO:0019239">
    <property type="term" value="F:deaminase activity"/>
    <property type="evidence" value="ECO:0007669"/>
    <property type="project" value="TreeGrafter"/>
</dbReference>
<dbReference type="InterPro" id="IPR006056">
    <property type="entry name" value="RidA"/>
</dbReference>
<dbReference type="Pfam" id="PF07766">
    <property type="entry name" value="LETM1_RBD"/>
    <property type="match status" value="1"/>
</dbReference>
<evidence type="ECO:0000313" key="6">
    <source>
        <dbReference type="EMBL" id="KAJ4388121.1"/>
    </source>
</evidence>
<dbReference type="Gene3D" id="3.30.1330.40">
    <property type="entry name" value="RutC-like"/>
    <property type="match status" value="1"/>
</dbReference>
<evidence type="ECO:0000256" key="3">
    <source>
        <dbReference type="SAM" id="MobiDB-lite"/>
    </source>
</evidence>
<feature type="transmembrane region" description="Helical" evidence="4">
    <location>
        <begin position="261"/>
        <end position="286"/>
    </location>
</feature>
<gene>
    <name evidence="6" type="ORF">N0V93_008726</name>
</gene>
<dbReference type="GO" id="GO:0043022">
    <property type="term" value="F:ribosome binding"/>
    <property type="evidence" value="ECO:0007669"/>
    <property type="project" value="InterPro"/>
</dbReference>
<dbReference type="GO" id="GO:0005829">
    <property type="term" value="C:cytosol"/>
    <property type="evidence" value="ECO:0007669"/>
    <property type="project" value="TreeGrafter"/>
</dbReference>
<keyword evidence="4" id="KW-0812">Transmembrane</keyword>
<keyword evidence="4" id="KW-1133">Transmembrane helix</keyword>
<dbReference type="GO" id="GO:0005739">
    <property type="term" value="C:mitochondrion"/>
    <property type="evidence" value="ECO:0007669"/>
    <property type="project" value="TreeGrafter"/>
</dbReference>
<name>A0A9W8YNA0_9PEZI</name>
<feature type="compositionally biased region" description="Low complexity" evidence="3">
    <location>
        <begin position="218"/>
        <end position="239"/>
    </location>
</feature>
<dbReference type="Pfam" id="PF01042">
    <property type="entry name" value="Ribonuc_L-PSP"/>
    <property type="match status" value="1"/>
</dbReference>
<protein>
    <recommendedName>
        <fullName evidence="5">Letm1 RBD domain-containing protein</fullName>
    </recommendedName>
</protein>
<evidence type="ECO:0000313" key="7">
    <source>
        <dbReference type="Proteomes" id="UP001140453"/>
    </source>
</evidence>
<dbReference type="InterPro" id="IPR033122">
    <property type="entry name" value="LETM1-like_RBD"/>
</dbReference>
<dbReference type="InterPro" id="IPR035959">
    <property type="entry name" value="RutC-like_sf"/>
</dbReference>
<feature type="region of interest" description="Disordered" evidence="3">
    <location>
        <begin position="212"/>
        <end position="239"/>
    </location>
</feature>
<dbReference type="OrthoDB" id="73691at2759"/>
<dbReference type="PANTHER" id="PTHR11803:SF42">
    <property type="entry name" value="MMF1"/>
    <property type="match status" value="1"/>
</dbReference>
<keyword evidence="2" id="KW-0496">Mitochondrion</keyword>
<accession>A0A9W8YNA0</accession>
<comment type="caution">
    <text evidence="6">The sequence shown here is derived from an EMBL/GenBank/DDBJ whole genome shotgun (WGS) entry which is preliminary data.</text>
</comment>
<sequence length="470" mass="51666">MSAKPQVVLTAAAPKPLPQFSQALKYNGMVYCSGNIGMDPKAAKIVEGTVQDRTRQTFKNIQAVLEEAGSSLQNIVKVNVFITTMDNFAAMNEVYDEFITGETKPCRTCVAVKQLPFDTDVEIECIASITTTTTHDVEPARPPFAPSPTAANPPATTRPAPLDLPARDPDKSTFAFYFATGKAYLAFYKTGLKNIYLNTRLVWSLNAASGIPRDDDPSSPAAAAASSGGTFTTPTTTRAVGSTTRSTFILRRRWRYDVRRLPPFALLLLVCGEFTPFVVIAMPALVPYTCRIPRQIEGMQKKAEERRAASFKRLEENIRANRLGQEGGRQPDGETSSTANKTLVTSSKASLADAEAAAHIARSLNLISPLWDRLGLPDAALTLLSTRRKVQRHLDFLREDDALLVQAGGVDALEGEEVVLACVDRAIDTLGQSDKDLRERLRFWLQYVEEHTDEASQVQFLTERLLDKHA</sequence>
<dbReference type="FunFam" id="3.30.1330.40:FF:000001">
    <property type="entry name" value="L-PSP family endoribonuclease"/>
    <property type="match status" value="1"/>
</dbReference>
<reference evidence="6" key="1">
    <citation type="submission" date="2022-10" db="EMBL/GenBank/DDBJ databases">
        <title>Tapping the CABI collections for fungal endophytes: first genome assemblies for Collariella, Neodidymelliopsis, Ascochyta clinopodiicola, Didymella pomorum, Didymosphaeria variabile, Neocosmospora piperis and Neocucurbitaria cava.</title>
        <authorList>
            <person name="Hill R."/>
        </authorList>
    </citation>
    <scope>NUCLEOTIDE SEQUENCE</scope>
    <source>
        <strain evidence="6">IMI 355082</strain>
    </source>
</reference>
<keyword evidence="4" id="KW-0472">Membrane</keyword>
<dbReference type="CDD" id="cd00448">
    <property type="entry name" value="YjgF_YER057c_UK114_family"/>
    <property type="match status" value="1"/>
</dbReference>
<dbReference type="Proteomes" id="UP001140453">
    <property type="component" value="Unassembled WGS sequence"/>
</dbReference>
<dbReference type="SUPFAM" id="SSF55298">
    <property type="entry name" value="YjgF-like"/>
    <property type="match status" value="1"/>
</dbReference>
<feature type="compositionally biased region" description="Low complexity" evidence="3">
    <location>
        <begin position="147"/>
        <end position="164"/>
    </location>
</feature>
<dbReference type="NCBIfam" id="TIGR00004">
    <property type="entry name" value="Rid family detoxifying hydrolase"/>
    <property type="match status" value="1"/>
</dbReference>
<organism evidence="6 7">
    <name type="scientific">Gnomoniopsis smithogilvyi</name>
    <dbReference type="NCBI Taxonomy" id="1191159"/>
    <lineage>
        <taxon>Eukaryota</taxon>
        <taxon>Fungi</taxon>
        <taxon>Dikarya</taxon>
        <taxon>Ascomycota</taxon>
        <taxon>Pezizomycotina</taxon>
        <taxon>Sordariomycetes</taxon>
        <taxon>Sordariomycetidae</taxon>
        <taxon>Diaporthales</taxon>
        <taxon>Gnomoniaceae</taxon>
        <taxon>Gnomoniopsis</taxon>
    </lineage>
</organism>
<dbReference type="PROSITE" id="PS51758">
    <property type="entry name" value="LETM1_RBD"/>
    <property type="match status" value="1"/>
</dbReference>
<dbReference type="EMBL" id="JAPEVB010000005">
    <property type="protein sequence ID" value="KAJ4388121.1"/>
    <property type="molecule type" value="Genomic_DNA"/>
</dbReference>
<comment type="similarity">
    <text evidence="1">Belongs to the RutC family.</text>
</comment>
<dbReference type="InterPro" id="IPR006175">
    <property type="entry name" value="YjgF/YER057c/UK114"/>
</dbReference>
<feature type="domain" description="Letm1 RBD" evidence="5">
    <location>
        <begin position="277"/>
        <end position="470"/>
    </location>
</feature>
<dbReference type="PANTHER" id="PTHR11803">
    <property type="entry name" value="2-IMINOBUTANOATE/2-IMINOPROPANOATE DEAMINASE RIDA"/>
    <property type="match status" value="1"/>
</dbReference>
<feature type="region of interest" description="Disordered" evidence="3">
    <location>
        <begin position="136"/>
        <end position="166"/>
    </location>
</feature>
<evidence type="ECO:0000256" key="4">
    <source>
        <dbReference type="SAM" id="Phobius"/>
    </source>
</evidence>
<proteinExistence type="inferred from homology"/>
<evidence type="ECO:0000259" key="5">
    <source>
        <dbReference type="PROSITE" id="PS51758"/>
    </source>
</evidence>
<evidence type="ECO:0000256" key="2">
    <source>
        <dbReference type="PROSITE-ProRule" id="PRU01094"/>
    </source>
</evidence>
<feature type="region of interest" description="Disordered" evidence="3">
    <location>
        <begin position="320"/>
        <end position="340"/>
    </location>
</feature>
<dbReference type="AlphaFoldDB" id="A0A9W8YNA0"/>